<dbReference type="SUPFAM" id="SSF55073">
    <property type="entry name" value="Nucleotide cyclase"/>
    <property type="match status" value="1"/>
</dbReference>
<dbReference type="AlphaFoldDB" id="D2VHB3"/>
<evidence type="ECO:0000313" key="2">
    <source>
        <dbReference type="Proteomes" id="UP000006671"/>
    </source>
</evidence>
<sequence length="1006" mass="116053">MSENLLTVLDYLRMSPNSQSLMCSLFSKVFLLSTDKDADDDDGNNNYKITNLAQDCKQALNEKLGKQVSEDSQFWSELIDDFRKLINDQQDLDHRNENSDFELFPSLTSNDDDSNLAEDEIEMKNESIMRKIPIERRWKIESKLGNCLDNLEQVIEKIENSNHDENSLIEILQDLFNIYEGESEFKHIFRISRCNRIEKPLLFHKIMEECLEIYYCQSDNNQLEKLTRVVNLFKFFNEVFRIRHLDLCSLKKFLLFQVEQFLPITLLFCFSYHYLLRDAVFELLKKLSDFPCLQDGSTLEIKENDLEWFKIIPEKQLINASLTLYVDLTDCNTWMDKLGEETFKTRFLSISYGEAQAIVKEYERWFFGSQTQSEEEEILKGLANRINQVMSEFPNREAFVKLSHRSPKDAAFKVNQYDAMVEEMVKQWSELYSLEVDSSGDRLSLKHEKYQSAITQICAQKCMKVKSGEDFIKLMTISYRSHVDLSVSLGSDAVQHQSNESMPIQIVISFASTVEVMATQLTEHQFAFLVQQVNNTLSELVISSETSKNQMKIHVSQNTSDYDQLNLDLLQFVKSETKLHPIVEAVKLYNFEGYGNGFVTPKENVRPFILITTRPIFDTYYICDFGASSVVCPILLSQVPTFETGQVKKIAAKYPDTPIFSETFSSPGVPVILISLVNSFRLENSTRVFDWIHYLDFSTTTFSWFLKESTDSIDGAIAFILEGQVEKKIVARDVETANLDTINTINNTEVKHVYNEISQLYPGIMNISCNVMLGVNSATRRNAIFRLCTSSNIDWLGLINKDITFMRLYIENLNELFGNLNDVSNTLTELFTTLQSWSNKSGSFMGNIENQCITFSWNSSFDCKDHSKKAADQTRQLIERTKKINSKVNLRFSMLTEKCSVGNIGTEKMKNFTIFGNYNANLDRMIQQAIKLNIPNLVSESVYKENAQSFEFRFVCEKELVKDTDSFFSLSDKIKSKECDLFEMGNQLKVQMDGTEDTPAMINQQP</sequence>
<gene>
    <name evidence="1" type="ORF">NAEGRDRAFT_49457</name>
</gene>
<accession>D2VHB3</accession>
<organism evidence="2">
    <name type="scientific">Naegleria gruberi</name>
    <name type="common">Amoeba</name>
    <dbReference type="NCBI Taxonomy" id="5762"/>
    <lineage>
        <taxon>Eukaryota</taxon>
        <taxon>Discoba</taxon>
        <taxon>Heterolobosea</taxon>
        <taxon>Tetramitia</taxon>
        <taxon>Eutetramitia</taxon>
        <taxon>Vahlkampfiidae</taxon>
        <taxon>Naegleria</taxon>
    </lineage>
</organism>
<protein>
    <submittedName>
        <fullName evidence="1">Predicted protein</fullName>
    </submittedName>
</protein>
<dbReference type="Proteomes" id="UP000006671">
    <property type="component" value="Unassembled WGS sequence"/>
</dbReference>
<dbReference type="EMBL" id="GG738871">
    <property type="protein sequence ID" value="EFC43856.1"/>
    <property type="molecule type" value="Genomic_DNA"/>
</dbReference>
<evidence type="ECO:0000313" key="1">
    <source>
        <dbReference type="EMBL" id="EFC43856.1"/>
    </source>
</evidence>
<dbReference type="GeneID" id="8856585"/>
<dbReference type="RefSeq" id="XP_002676600.1">
    <property type="nucleotide sequence ID" value="XM_002676554.1"/>
</dbReference>
<dbReference type="VEuPathDB" id="AmoebaDB:NAEGRDRAFT_49457"/>
<dbReference type="KEGG" id="ngr:NAEGRDRAFT_49457"/>
<proteinExistence type="predicted"/>
<dbReference type="InterPro" id="IPR029787">
    <property type="entry name" value="Nucleotide_cyclase"/>
</dbReference>
<reference evidence="1 2" key="1">
    <citation type="journal article" date="2010" name="Cell">
        <title>The genome of Naegleria gruberi illuminates early eukaryotic versatility.</title>
        <authorList>
            <person name="Fritz-Laylin L.K."/>
            <person name="Prochnik S.E."/>
            <person name="Ginger M.L."/>
            <person name="Dacks J.B."/>
            <person name="Carpenter M.L."/>
            <person name="Field M.C."/>
            <person name="Kuo A."/>
            <person name="Paredez A."/>
            <person name="Chapman J."/>
            <person name="Pham J."/>
            <person name="Shu S."/>
            <person name="Neupane R."/>
            <person name="Cipriano M."/>
            <person name="Mancuso J."/>
            <person name="Tu H."/>
            <person name="Salamov A."/>
            <person name="Lindquist E."/>
            <person name="Shapiro H."/>
            <person name="Lucas S."/>
            <person name="Grigoriev I.V."/>
            <person name="Cande W.Z."/>
            <person name="Fulton C."/>
            <person name="Rokhsar D.S."/>
            <person name="Dawson S.C."/>
        </authorList>
    </citation>
    <scope>NUCLEOTIDE SEQUENCE [LARGE SCALE GENOMIC DNA]</scope>
    <source>
        <strain evidence="1 2">NEG-M</strain>
    </source>
</reference>
<dbReference type="InParanoid" id="D2VHB3"/>
<keyword evidence="2" id="KW-1185">Reference proteome</keyword>
<name>D2VHB3_NAEGR</name>
<dbReference type="Gene3D" id="3.30.70.1230">
    <property type="entry name" value="Nucleotide cyclase"/>
    <property type="match status" value="1"/>
</dbReference>